<evidence type="ECO:0000256" key="3">
    <source>
        <dbReference type="ARBA" id="ARBA00022679"/>
    </source>
</evidence>
<evidence type="ECO:0000313" key="8">
    <source>
        <dbReference type="EMBL" id="GAW69054.1"/>
    </source>
</evidence>
<dbReference type="HAMAP" id="MF_00387">
    <property type="entry name" value="LpxA"/>
    <property type="match status" value="1"/>
</dbReference>
<accession>A0ABQ0MPR1</accession>
<evidence type="ECO:0000259" key="7">
    <source>
        <dbReference type="Pfam" id="PF13720"/>
    </source>
</evidence>
<comment type="subcellular location">
    <subcellularLocation>
        <location evidence="6">Cytoplasm</location>
    </subcellularLocation>
</comment>
<evidence type="ECO:0000256" key="2">
    <source>
        <dbReference type="ARBA" id="ARBA00022556"/>
    </source>
</evidence>
<feature type="domain" description="UDP N-acetylglucosamine O-acyltransferase C-terminal" evidence="7">
    <location>
        <begin position="178"/>
        <end position="260"/>
    </location>
</feature>
<dbReference type="EC" id="2.3.1.129" evidence="6"/>
<dbReference type="InterPro" id="IPR011004">
    <property type="entry name" value="Trimer_LpxA-like_sf"/>
</dbReference>
<dbReference type="PANTHER" id="PTHR43480:SF1">
    <property type="entry name" value="ACYL-[ACYL-CARRIER-PROTEIN]--UDP-N-ACETYLGLUCOSAMINE O-ACYLTRANSFERASE, MITOCHONDRIAL-RELATED"/>
    <property type="match status" value="1"/>
</dbReference>
<comment type="pathway">
    <text evidence="6">Glycolipid biosynthesis; lipid IV(A) biosynthesis; lipid IV(A) from (3R)-3-hydroxytetradecanoyl-[acyl-carrier-protein] and UDP-N-acetyl-alpha-D-glucosamine: step 1/6.</text>
</comment>
<keyword evidence="6" id="KW-0963">Cytoplasm</keyword>
<dbReference type="GO" id="GO:0016746">
    <property type="term" value="F:acyltransferase activity"/>
    <property type="evidence" value="ECO:0007669"/>
    <property type="project" value="UniProtKB-KW"/>
</dbReference>
<dbReference type="NCBIfam" id="TIGR01852">
    <property type="entry name" value="lipid_A_lpxA"/>
    <property type="match status" value="1"/>
</dbReference>
<keyword evidence="2 6" id="KW-0441">Lipid A biosynthesis</keyword>
<dbReference type="SUPFAM" id="SSF51161">
    <property type="entry name" value="Trimeric LpxA-like enzymes"/>
    <property type="match status" value="1"/>
</dbReference>
<dbReference type="CDD" id="cd03351">
    <property type="entry name" value="LbH_UDP-GlcNAc_AT"/>
    <property type="match status" value="1"/>
</dbReference>
<organism evidence="8 9">
    <name type="scientific">Geoanaerobacter pelophilus</name>
    <dbReference type="NCBI Taxonomy" id="60036"/>
    <lineage>
        <taxon>Bacteria</taxon>
        <taxon>Pseudomonadati</taxon>
        <taxon>Thermodesulfobacteriota</taxon>
        <taxon>Desulfuromonadia</taxon>
        <taxon>Geobacterales</taxon>
        <taxon>Geobacteraceae</taxon>
        <taxon>Geoanaerobacter</taxon>
    </lineage>
</organism>
<proteinExistence type="inferred from homology"/>
<dbReference type="Proteomes" id="UP000194153">
    <property type="component" value="Unassembled WGS sequence"/>
</dbReference>
<dbReference type="InterPro" id="IPR010137">
    <property type="entry name" value="Lipid_A_LpxA"/>
</dbReference>
<name>A0ABQ0MPR1_9BACT</name>
<keyword evidence="1 6" id="KW-0444">Lipid biosynthesis</keyword>
<dbReference type="PANTHER" id="PTHR43480">
    <property type="entry name" value="ACYL-[ACYL-CARRIER-PROTEIN]--UDP-N-ACETYLGLUCOSAMINE O-ACYLTRANSFERASE"/>
    <property type="match status" value="1"/>
</dbReference>
<dbReference type="EMBL" id="BDQG01000002">
    <property type="protein sequence ID" value="GAW69054.1"/>
    <property type="molecule type" value="Genomic_DNA"/>
</dbReference>
<protein>
    <recommendedName>
        <fullName evidence="6">Acyl-[acyl-carrier-protein]--UDP-N-acetylglucosamine O-acyltransferase</fullName>
        <shortName evidence="6">UDP-N-acetylglucosamine acyltransferase</shortName>
        <ecNumber evidence="6">2.3.1.129</ecNumber>
    </recommendedName>
</protein>
<dbReference type="Pfam" id="PF00132">
    <property type="entry name" value="Hexapep"/>
    <property type="match status" value="2"/>
</dbReference>
<keyword evidence="5 6" id="KW-0012">Acyltransferase</keyword>
<keyword evidence="3 6" id="KW-0808">Transferase</keyword>
<dbReference type="InterPro" id="IPR001451">
    <property type="entry name" value="Hexapep"/>
</dbReference>
<comment type="similarity">
    <text evidence="6">Belongs to the transferase hexapeptide repeat family. LpxA subfamily.</text>
</comment>
<dbReference type="InterPro" id="IPR029098">
    <property type="entry name" value="Acetyltransf_C"/>
</dbReference>
<keyword evidence="9" id="KW-1185">Reference proteome</keyword>
<evidence type="ECO:0000256" key="1">
    <source>
        <dbReference type="ARBA" id="ARBA00022516"/>
    </source>
</evidence>
<dbReference type="NCBIfam" id="NF003657">
    <property type="entry name" value="PRK05289.1"/>
    <property type="match status" value="1"/>
</dbReference>
<comment type="subunit">
    <text evidence="6">Homotrimer.</text>
</comment>
<keyword evidence="6" id="KW-0677">Repeat</keyword>
<dbReference type="Gene3D" id="2.160.10.10">
    <property type="entry name" value="Hexapeptide repeat proteins"/>
    <property type="match status" value="1"/>
</dbReference>
<reference evidence="9" key="1">
    <citation type="submission" date="2017-05" db="EMBL/GenBank/DDBJ databases">
        <title>Draft genome sequence of Geobacter pelophilus, a iron(III)-reducing bacteria.</title>
        <authorList>
            <person name="Aoyagi T."/>
            <person name="Koike H."/>
            <person name="Morita T."/>
            <person name="Sato Y."/>
            <person name="Habe H."/>
            <person name="Hori T."/>
        </authorList>
    </citation>
    <scope>NUCLEOTIDE SEQUENCE [LARGE SCALE GENOMIC DNA]</scope>
    <source>
        <strain evidence="9">Drf2</strain>
    </source>
</reference>
<dbReference type="Pfam" id="PF13720">
    <property type="entry name" value="Acetyltransf_11"/>
    <property type="match status" value="1"/>
</dbReference>
<evidence type="ECO:0000256" key="4">
    <source>
        <dbReference type="ARBA" id="ARBA00023098"/>
    </source>
</evidence>
<dbReference type="InterPro" id="IPR037157">
    <property type="entry name" value="Acetyltransf_C_sf"/>
</dbReference>
<sequence length="262" mass="28209">MEKEMIHSTAVIHPGAKIADGVEVGPYVVIGENVSIGKGTKIGPHTVIDGWTEIGEDNNIFHMASVGAVPQDLKYKGEKTWLRIGNGNTIREFASLHLGTVTGDGETTVGDGNLFMAYSHVAHDCHIGNHVIMANSATLAGHVTVEDYAIMGGLSAVLQFTRIGAHVMVGGMTSITLDVPPYTIVTGDRTESRLRGLNLVGLKRRGFPEQTISSLKKAYKILSLSGMKLTEALEKMKSDIPTCPELEHFISFIESAKRGVTR</sequence>
<comment type="catalytic activity">
    <reaction evidence="6">
        <text>a (3R)-hydroxyacyl-[ACP] + UDP-N-acetyl-alpha-D-glucosamine = a UDP-3-O-[(3R)-3-hydroxyacyl]-N-acetyl-alpha-D-glucosamine + holo-[ACP]</text>
        <dbReference type="Rhea" id="RHEA:67812"/>
        <dbReference type="Rhea" id="RHEA-COMP:9685"/>
        <dbReference type="Rhea" id="RHEA-COMP:9945"/>
        <dbReference type="ChEBI" id="CHEBI:57705"/>
        <dbReference type="ChEBI" id="CHEBI:64479"/>
        <dbReference type="ChEBI" id="CHEBI:78827"/>
        <dbReference type="ChEBI" id="CHEBI:173225"/>
        <dbReference type="EC" id="2.3.1.129"/>
    </reaction>
</comment>
<evidence type="ECO:0000313" key="9">
    <source>
        <dbReference type="Proteomes" id="UP000194153"/>
    </source>
</evidence>
<dbReference type="PIRSF" id="PIRSF000456">
    <property type="entry name" value="UDP-GlcNAc_acltr"/>
    <property type="match status" value="1"/>
</dbReference>
<evidence type="ECO:0000256" key="5">
    <source>
        <dbReference type="ARBA" id="ARBA00023315"/>
    </source>
</evidence>
<gene>
    <name evidence="6" type="primary">lpxA</name>
    <name evidence="8" type="ORF">GPEL0_02r0179</name>
</gene>
<keyword evidence="4 6" id="KW-0443">Lipid metabolism</keyword>
<dbReference type="Gene3D" id="1.20.1180.10">
    <property type="entry name" value="Udp N-acetylglucosamine O-acyltransferase, C-terminal domain"/>
    <property type="match status" value="1"/>
</dbReference>
<comment type="function">
    <text evidence="6">Involved in the biosynthesis of lipid A, a phosphorylated glycolipid that anchors the lipopolysaccharide to the outer membrane of the cell.</text>
</comment>
<comment type="caution">
    <text evidence="8">The sequence shown here is derived from an EMBL/GenBank/DDBJ whole genome shotgun (WGS) entry which is preliminary data.</text>
</comment>
<evidence type="ECO:0000256" key="6">
    <source>
        <dbReference type="HAMAP-Rule" id="MF_00387"/>
    </source>
</evidence>